<protein>
    <submittedName>
        <fullName evidence="3">Uncharacterized protein</fullName>
    </submittedName>
</protein>
<name>A0A3D8RC16_9HELO</name>
<feature type="compositionally biased region" description="Polar residues" evidence="2">
    <location>
        <begin position="170"/>
        <end position="183"/>
    </location>
</feature>
<feature type="region of interest" description="Disordered" evidence="2">
    <location>
        <begin position="240"/>
        <end position="271"/>
    </location>
</feature>
<dbReference type="STRING" id="1849047.A0A3D8RC16"/>
<sequence>MSSNPRGRKRSNSFNLEERPLENPLTCEEQSLASLVRDINLQNAREAYERAEAARLETVDDEPERSRSRPRPRSRSTSPTLDRDQTPTPTQRRARSQSPASEHDLRSASPFPAFDPLLGPDETCTPRRPLPPPPAPEDGSFRASTPRGSVISRRRLQLVDPAERARRRSALTQSGGFSGNTYRGSDLTGGGAQPLSADQSGNLQARQDFNTVRAPSASSRHTRSSIANFLRGSTSSADIEDLSTRPLTPTQESYLSSVRSSHATNTQVPITRNLVSSRSHLDLPSRLSTPILPRGQLPLPAIKPLNLSSLGPRTGAPTQSLPKPKLKLKLKPKAFSMSYQNFLDSPQGGPTPNSRQAPPSPSQNMNPNGMNGVMGIGGAGYPTPAGHQADLNMIMGMVEALSNQLQANQALTASIVEKTGLVRELAQRQNLSNDEIIALAGKALDEPYRNLDKEISELRKKYDKCLYDKKEWQKLCTYMANIIGNVVDLAHEFKEKHEADTLAWHKNYRNQLKEEREENLQLRCQIQDMRAHASKAYNHLTDLRRAITDDEERHELIIQNHYYRQMARHWKRQALPLLPDDDPEFSDDDDLIDPEEKKRLAEERKNKEAEKEQEQ</sequence>
<gene>
    <name evidence="3" type="ORF">BP6252_08162</name>
</gene>
<evidence type="ECO:0000313" key="3">
    <source>
        <dbReference type="EMBL" id="RDW71599.1"/>
    </source>
</evidence>
<reference evidence="3 4" key="1">
    <citation type="journal article" date="2018" name="IMA Fungus">
        <title>IMA Genome-F 9: Draft genome sequence of Annulohypoxylon stygium, Aspergillus mulundensis, Berkeleyomyces basicola (syn. Thielaviopsis basicola), Ceratocystis smalleyi, two Cercospora beticola strains, Coleophoma cylindrospora, Fusarium fracticaudum, Phialophora cf. hyalina, and Morchella septimelata.</title>
        <authorList>
            <person name="Wingfield B.D."/>
            <person name="Bills G.F."/>
            <person name="Dong Y."/>
            <person name="Huang W."/>
            <person name="Nel W.J."/>
            <person name="Swalarsk-Parry B.S."/>
            <person name="Vaghefi N."/>
            <person name="Wilken P.M."/>
            <person name="An Z."/>
            <person name="de Beer Z.W."/>
            <person name="De Vos L."/>
            <person name="Chen L."/>
            <person name="Duong T.A."/>
            <person name="Gao Y."/>
            <person name="Hammerbacher A."/>
            <person name="Kikkert J.R."/>
            <person name="Li Y."/>
            <person name="Li H."/>
            <person name="Li K."/>
            <person name="Li Q."/>
            <person name="Liu X."/>
            <person name="Ma X."/>
            <person name="Naidoo K."/>
            <person name="Pethybridge S.J."/>
            <person name="Sun J."/>
            <person name="Steenkamp E.T."/>
            <person name="van der Nest M.A."/>
            <person name="van Wyk S."/>
            <person name="Wingfield M.J."/>
            <person name="Xiong C."/>
            <person name="Yue Q."/>
            <person name="Zhang X."/>
        </authorList>
    </citation>
    <scope>NUCLEOTIDE SEQUENCE [LARGE SCALE GENOMIC DNA]</scope>
    <source>
        <strain evidence="3 4">BP6252</strain>
    </source>
</reference>
<evidence type="ECO:0000256" key="1">
    <source>
        <dbReference type="SAM" id="Coils"/>
    </source>
</evidence>
<dbReference type="PANTHER" id="PTHR39472">
    <property type="entry name" value="EXPRESSED PROTEIN"/>
    <property type="match status" value="1"/>
</dbReference>
<feature type="compositionally biased region" description="Polar residues" evidence="2">
    <location>
        <begin position="245"/>
        <end position="271"/>
    </location>
</feature>
<feature type="region of interest" description="Disordered" evidence="2">
    <location>
        <begin position="52"/>
        <end position="200"/>
    </location>
</feature>
<feature type="compositionally biased region" description="Acidic residues" evidence="2">
    <location>
        <begin position="579"/>
        <end position="593"/>
    </location>
</feature>
<feature type="region of interest" description="Disordered" evidence="2">
    <location>
        <begin position="1"/>
        <end position="25"/>
    </location>
</feature>
<feature type="compositionally biased region" description="Polar residues" evidence="2">
    <location>
        <begin position="340"/>
        <end position="357"/>
    </location>
</feature>
<evidence type="ECO:0000313" key="4">
    <source>
        <dbReference type="Proteomes" id="UP000256645"/>
    </source>
</evidence>
<feature type="compositionally biased region" description="Polar residues" evidence="2">
    <location>
        <begin position="86"/>
        <end position="100"/>
    </location>
</feature>
<accession>A0A3D8RC16</accession>
<keyword evidence="1" id="KW-0175">Coiled coil</keyword>
<feature type="coiled-coil region" evidence="1">
    <location>
        <begin position="505"/>
        <end position="532"/>
    </location>
</feature>
<dbReference type="EMBL" id="PDLM01000008">
    <property type="protein sequence ID" value="RDW71599.1"/>
    <property type="molecule type" value="Genomic_DNA"/>
</dbReference>
<keyword evidence="4" id="KW-1185">Reference proteome</keyword>
<organism evidence="3 4">
    <name type="scientific">Coleophoma cylindrospora</name>
    <dbReference type="NCBI Taxonomy" id="1849047"/>
    <lineage>
        <taxon>Eukaryota</taxon>
        <taxon>Fungi</taxon>
        <taxon>Dikarya</taxon>
        <taxon>Ascomycota</taxon>
        <taxon>Pezizomycotina</taxon>
        <taxon>Leotiomycetes</taxon>
        <taxon>Helotiales</taxon>
        <taxon>Dermateaceae</taxon>
        <taxon>Coleophoma</taxon>
    </lineage>
</organism>
<feature type="region of interest" description="Disordered" evidence="2">
    <location>
        <begin position="340"/>
        <end position="375"/>
    </location>
</feature>
<dbReference type="Proteomes" id="UP000256645">
    <property type="component" value="Unassembled WGS sequence"/>
</dbReference>
<dbReference type="PANTHER" id="PTHR39472:SF1">
    <property type="entry name" value="EXPRESSED PROTEIN"/>
    <property type="match status" value="1"/>
</dbReference>
<dbReference type="OrthoDB" id="5230543at2759"/>
<feature type="compositionally biased region" description="Basic and acidic residues" evidence="2">
    <location>
        <begin position="594"/>
        <end position="615"/>
    </location>
</feature>
<dbReference type="AlphaFoldDB" id="A0A3D8RC16"/>
<feature type="compositionally biased region" description="Basic residues" evidence="2">
    <location>
        <begin position="1"/>
        <end position="11"/>
    </location>
</feature>
<feature type="region of interest" description="Disordered" evidence="2">
    <location>
        <begin position="577"/>
        <end position="615"/>
    </location>
</feature>
<proteinExistence type="predicted"/>
<comment type="caution">
    <text evidence="3">The sequence shown here is derived from an EMBL/GenBank/DDBJ whole genome shotgun (WGS) entry which is preliminary data.</text>
</comment>
<evidence type="ECO:0000256" key="2">
    <source>
        <dbReference type="SAM" id="MobiDB-lite"/>
    </source>
</evidence>